<gene>
    <name evidence="1" type="ordered locus">VFMJ11_2216</name>
</gene>
<organism evidence="1 2">
    <name type="scientific">Aliivibrio fischeri (strain MJ11)</name>
    <name type="common">Vibrio fischeri</name>
    <dbReference type="NCBI Taxonomy" id="388396"/>
    <lineage>
        <taxon>Bacteria</taxon>
        <taxon>Pseudomonadati</taxon>
        <taxon>Pseudomonadota</taxon>
        <taxon>Gammaproteobacteria</taxon>
        <taxon>Vibrionales</taxon>
        <taxon>Vibrionaceae</taxon>
        <taxon>Aliivibrio</taxon>
    </lineage>
</organism>
<proteinExistence type="predicted"/>
<reference evidence="2" key="1">
    <citation type="submission" date="2008-08" db="EMBL/GenBank/DDBJ databases">
        <title>Complete sequence of Vibrio fischeri strain MJ11.</title>
        <authorList>
            <person name="Mandel M.J."/>
            <person name="Stabb E.V."/>
            <person name="Ruby E.G."/>
            <person name="Ferriera S."/>
            <person name="Johnson J."/>
            <person name="Kravitz S."/>
            <person name="Beeson K."/>
            <person name="Sutton G."/>
            <person name="Rogers Y.-H."/>
            <person name="Friedman R."/>
            <person name="Frazier M."/>
            <person name="Venter J.C."/>
        </authorList>
    </citation>
    <scope>NUCLEOTIDE SEQUENCE [LARGE SCALE GENOMIC DNA]</scope>
    <source>
        <strain evidence="2">MJ11</strain>
    </source>
</reference>
<dbReference type="EMBL" id="CP001139">
    <property type="protein sequence ID" value="ACH66503.1"/>
    <property type="molecule type" value="Genomic_DNA"/>
</dbReference>
<reference evidence="1 2" key="2">
    <citation type="journal article" date="2009" name="Nature">
        <title>A single regulatory gene is sufficient to alter bacterial host range.</title>
        <authorList>
            <person name="Mandel M.J."/>
            <person name="Wollenberg M.S."/>
            <person name="Stabb E.V."/>
            <person name="Visick K.L."/>
            <person name="Ruby E.G."/>
        </authorList>
    </citation>
    <scope>NUCLEOTIDE SEQUENCE [LARGE SCALE GENOMIC DNA]</scope>
    <source>
        <strain evidence="1 2">MJ11</strain>
    </source>
</reference>
<sequence length="45" mass="4981">MSLICVLFVAFIALFSEVVEKVSPSAHVFSIDFLSNTDHHSARQS</sequence>
<dbReference type="KEGG" id="vfm:VFMJ11_2216"/>
<dbReference type="AlphaFoldDB" id="B5FAJ4"/>
<protein>
    <submittedName>
        <fullName evidence="1">Uncharacterized protein</fullName>
    </submittedName>
</protein>
<accession>B5FAJ4</accession>
<evidence type="ECO:0000313" key="2">
    <source>
        <dbReference type="Proteomes" id="UP000001857"/>
    </source>
</evidence>
<name>B5FAJ4_ALIFM</name>
<evidence type="ECO:0000313" key="1">
    <source>
        <dbReference type="EMBL" id="ACH66503.1"/>
    </source>
</evidence>
<dbReference type="HOGENOM" id="CLU_3206762_0_0_6"/>
<dbReference type="Proteomes" id="UP000001857">
    <property type="component" value="Chromosome I"/>
</dbReference>